<reference evidence="2" key="1">
    <citation type="submission" date="2021-02" db="EMBL/GenBank/DDBJ databases">
        <authorList>
            <person name="Nowell W R."/>
        </authorList>
    </citation>
    <scope>NUCLEOTIDE SEQUENCE</scope>
</reference>
<dbReference type="EMBL" id="CAJOBA010044907">
    <property type="protein sequence ID" value="CAF4170316.1"/>
    <property type="molecule type" value="Genomic_DNA"/>
</dbReference>
<dbReference type="AlphaFoldDB" id="A0A8S2RMW3"/>
<dbReference type="Proteomes" id="UP000682733">
    <property type="component" value="Unassembled WGS sequence"/>
</dbReference>
<accession>A0A8S2RMW3</accession>
<comment type="caution">
    <text evidence="2">The sequence shown here is derived from an EMBL/GenBank/DDBJ whole genome shotgun (WGS) entry which is preliminary data.</text>
</comment>
<proteinExistence type="predicted"/>
<dbReference type="Proteomes" id="UP000677228">
    <property type="component" value="Unassembled WGS sequence"/>
</dbReference>
<evidence type="ECO:0000313" key="3">
    <source>
        <dbReference type="Proteomes" id="UP000682733"/>
    </source>
</evidence>
<evidence type="ECO:0000313" key="2">
    <source>
        <dbReference type="EMBL" id="CAF4170316.1"/>
    </source>
</evidence>
<sequence>MIGFEEFRSNPSISSFFNKYHVNDEDKEQLYNIFYEYFLQSSTCEHFINKLKENLSKISQCIDSKQYNLISLLDDMGKNVDIVFTTIVKRIDALELESKLNKSLILAADISVLYYEYYVKNVLIKYYGLSTWDQFTSKLKDIEDEINDNQNKIARGEMKTMSHDQLYKNLNEFLISIQAEVPISLTDIRNLRAALAQNRLFIQRTESVQIFFLKNLLNECTVSKVSLDSNHFLHFGANNSTL</sequence>
<evidence type="ECO:0000313" key="1">
    <source>
        <dbReference type="EMBL" id="CAF1360029.1"/>
    </source>
</evidence>
<protein>
    <submittedName>
        <fullName evidence="2">Uncharacterized protein</fullName>
    </submittedName>
</protein>
<dbReference type="EMBL" id="CAJNOK010023249">
    <property type="protein sequence ID" value="CAF1360029.1"/>
    <property type="molecule type" value="Genomic_DNA"/>
</dbReference>
<gene>
    <name evidence="1" type="ORF">OVA965_LOCUS31199</name>
    <name evidence="2" type="ORF">TMI583_LOCUS32029</name>
</gene>
<name>A0A8S2RMW3_9BILA</name>
<organism evidence="2 3">
    <name type="scientific">Didymodactylos carnosus</name>
    <dbReference type="NCBI Taxonomy" id="1234261"/>
    <lineage>
        <taxon>Eukaryota</taxon>
        <taxon>Metazoa</taxon>
        <taxon>Spiralia</taxon>
        <taxon>Gnathifera</taxon>
        <taxon>Rotifera</taxon>
        <taxon>Eurotatoria</taxon>
        <taxon>Bdelloidea</taxon>
        <taxon>Philodinida</taxon>
        <taxon>Philodinidae</taxon>
        <taxon>Didymodactylos</taxon>
    </lineage>
</organism>